<protein>
    <submittedName>
        <fullName evidence="1">Uncharacterized protein</fullName>
    </submittedName>
</protein>
<evidence type="ECO:0000313" key="1">
    <source>
        <dbReference type="EMBL" id="ADH70786.1"/>
    </source>
</evidence>
<dbReference type="EMBL" id="CP002041">
    <property type="protein sequence ID" value="ADH70786.1"/>
    <property type="molecule type" value="Genomic_DNA"/>
</dbReference>
<name>D7B9C8_NOCDD</name>
<evidence type="ECO:0000313" key="2">
    <source>
        <dbReference type="Proteomes" id="UP000002219"/>
    </source>
</evidence>
<dbReference type="AlphaFoldDB" id="D7B9C8"/>
<dbReference type="KEGG" id="nda:Ndas_5407"/>
<dbReference type="HOGENOM" id="CLU_2618464_0_0_11"/>
<accession>D7B9C8</accession>
<gene>
    <name evidence="1" type="ordered locus">Ndas_5407</name>
</gene>
<dbReference type="Proteomes" id="UP000002219">
    <property type="component" value="Chromosome 2"/>
</dbReference>
<proteinExistence type="predicted"/>
<reference evidence="1 2" key="1">
    <citation type="journal article" date="2010" name="Stand. Genomic Sci.">
        <title>Complete genome sequence of Nocardiopsis dassonvillei type strain (IMRU 509).</title>
        <authorList>
            <person name="Sun H."/>
            <person name="Lapidus A."/>
            <person name="Nolan M."/>
            <person name="Lucas S."/>
            <person name="Del Rio T.G."/>
            <person name="Tice H."/>
            <person name="Cheng J.F."/>
            <person name="Tapia R."/>
            <person name="Han C."/>
            <person name="Goodwin L."/>
            <person name="Pitluck S."/>
            <person name="Pagani I."/>
            <person name="Ivanova N."/>
            <person name="Mavromatis K."/>
            <person name="Mikhailova N."/>
            <person name="Pati A."/>
            <person name="Chen A."/>
            <person name="Palaniappan K."/>
            <person name="Land M."/>
            <person name="Hauser L."/>
            <person name="Chang Y.J."/>
            <person name="Jeffries C.D."/>
            <person name="Djao O.D."/>
            <person name="Rohde M."/>
            <person name="Sikorski J."/>
            <person name="Goker M."/>
            <person name="Woyke T."/>
            <person name="Bristow J."/>
            <person name="Eisen J.A."/>
            <person name="Markowitz V."/>
            <person name="Hugenholtz P."/>
            <person name="Kyrpides N.C."/>
            <person name="Klenk H.P."/>
        </authorList>
    </citation>
    <scope>NUCLEOTIDE SEQUENCE [LARGE SCALE GENOMIC DNA]</scope>
    <source>
        <strain evidence="2">ATCC 23218 / DSM 43111 / CIP 107115 / JCM 7437 / KCTC 9190 / NBRC 14626 / NCTC 10488 / NRRL B-5397 / IMRU 509</strain>
        <plasmid evidence="2">Chromosome 2</plasmid>
    </source>
</reference>
<organism evidence="1 2">
    <name type="scientific">Nocardiopsis dassonvillei (strain ATCC 23218 / DSM 43111 / CIP 107115 / JCM 7437 / KCTC 9190 / NBRC 14626 / NCTC 10488 / NRRL B-5397 / IMRU 509)</name>
    <name type="common">Actinomadura dassonvillei</name>
    <dbReference type="NCBI Taxonomy" id="446468"/>
    <lineage>
        <taxon>Bacteria</taxon>
        <taxon>Bacillati</taxon>
        <taxon>Actinomycetota</taxon>
        <taxon>Actinomycetes</taxon>
        <taxon>Streptosporangiales</taxon>
        <taxon>Nocardiopsidaceae</taxon>
        <taxon>Nocardiopsis</taxon>
    </lineage>
</organism>
<geneLocation type="plasmid" evidence="2">
    <name>pNDAS01</name>
</geneLocation>
<sequence>MERPGRGRTPAPAAPPWFHDPMARGIGKLPGISGTSDIVVAMVVRVAVETGATVLTSDPVDVGMIAEAVKARIPLATV</sequence>
<keyword evidence="2" id="KW-1185">Reference proteome</keyword>
<dbReference type="STRING" id="446468.Ndas_5407"/>